<evidence type="ECO:0000256" key="3">
    <source>
        <dbReference type="ARBA" id="ARBA00023163"/>
    </source>
</evidence>
<dbReference type="CDD" id="cd17536">
    <property type="entry name" value="REC_YesN-like"/>
    <property type="match status" value="1"/>
</dbReference>
<evidence type="ECO:0000259" key="5">
    <source>
        <dbReference type="PROSITE" id="PS01124"/>
    </source>
</evidence>
<dbReference type="Proteomes" id="UP000515679">
    <property type="component" value="Chromosome"/>
</dbReference>
<dbReference type="GO" id="GO:0000160">
    <property type="term" value="P:phosphorelay signal transduction system"/>
    <property type="evidence" value="ECO:0007669"/>
    <property type="project" value="InterPro"/>
</dbReference>
<proteinExistence type="predicted"/>
<dbReference type="PROSITE" id="PS50110">
    <property type="entry name" value="RESPONSE_REGULATORY"/>
    <property type="match status" value="1"/>
</dbReference>
<dbReference type="SMART" id="SM00342">
    <property type="entry name" value="HTH_ARAC"/>
    <property type="match status" value="1"/>
</dbReference>
<dbReference type="PANTHER" id="PTHR43280">
    <property type="entry name" value="ARAC-FAMILY TRANSCRIPTIONAL REGULATOR"/>
    <property type="match status" value="1"/>
</dbReference>
<dbReference type="Pfam" id="PF00072">
    <property type="entry name" value="Response_reg"/>
    <property type="match status" value="1"/>
</dbReference>
<evidence type="ECO:0000256" key="1">
    <source>
        <dbReference type="ARBA" id="ARBA00023015"/>
    </source>
</evidence>
<accession>A0A7G5C408</accession>
<dbReference type="SMART" id="SM00448">
    <property type="entry name" value="REC"/>
    <property type="match status" value="1"/>
</dbReference>
<evidence type="ECO:0000313" key="8">
    <source>
        <dbReference type="Proteomes" id="UP000515679"/>
    </source>
</evidence>
<keyword evidence="4" id="KW-0597">Phosphoprotein</keyword>
<organism evidence="7 8">
    <name type="scientific">Cohnella cholangitidis</name>
    <dbReference type="NCBI Taxonomy" id="2598458"/>
    <lineage>
        <taxon>Bacteria</taxon>
        <taxon>Bacillati</taxon>
        <taxon>Bacillota</taxon>
        <taxon>Bacilli</taxon>
        <taxon>Bacillales</taxon>
        <taxon>Paenibacillaceae</taxon>
        <taxon>Cohnella</taxon>
    </lineage>
</organism>
<dbReference type="InterPro" id="IPR020449">
    <property type="entry name" value="Tscrpt_reg_AraC-type_HTH"/>
</dbReference>
<dbReference type="Pfam" id="PF12833">
    <property type="entry name" value="HTH_18"/>
    <property type="match status" value="1"/>
</dbReference>
<keyword evidence="8" id="KW-1185">Reference proteome</keyword>
<dbReference type="InterPro" id="IPR001789">
    <property type="entry name" value="Sig_transdc_resp-reg_receiver"/>
</dbReference>
<dbReference type="InterPro" id="IPR011006">
    <property type="entry name" value="CheY-like_superfamily"/>
</dbReference>
<dbReference type="RefSeq" id="WP_182300175.1">
    <property type="nucleotide sequence ID" value="NZ_CP041969.1"/>
</dbReference>
<evidence type="ECO:0000313" key="7">
    <source>
        <dbReference type="EMBL" id="QMV43942.1"/>
    </source>
</evidence>
<sequence length="503" mass="58076">MVNIIVVDDEERIRLGLVKLISQIGEEYQVKGIYASGIELLADIDNVEADLLITDIKMPKLNGLELVEKVKSMRPEMKFAILSGFDDFSYARQALRYGAMEYLLKPVDKTDLERLLVKVKTDLEQIGNENKFNAEDHLKLLLLNDSEDLPMHMTEAASRYLKAIPALQSHFAVFVLRGNPVVTRQNWQFAVAGTQREWFFVERDEQTTAAIVCIGDRDHADTTKELAQTLLYRLPASFCGQLGCSDVFNGSNWLRQSYLQAERAVQHGWYSDAKKGYSVYSDLPKKQESVANPYIIIDRTFREALALADYERARESLHLWVEEMIERRPLWNDLFDACVALHALLPRGSEDHGQPPQQTQSMIIERPESFANARAFTSYFLGLIMELLSEKELARQENRVIETVKAYIRNHYTEEMELNRLAEKVFLTPSYLSKLFKTETGETLTEYFISVRIERAKELLRDQRALKTYEVGEKVGYFDPAYFNKIFKKTVGCTPKEYRDRVR</sequence>
<gene>
    <name evidence="7" type="ORF">FPL14_24280</name>
</gene>
<keyword evidence="3" id="KW-0804">Transcription</keyword>
<protein>
    <submittedName>
        <fullName evidence="7">Response regulator</fullName>
    </submittedName>
</protein>
<dbReference type="EMBL" id="CP041969">
    <property type="protein sequence ID" value="QMV43942.1"/>
    <property type="molecule type" value="Genomic_DNA"/>
</dbReference>
<dbReference type="KEGG" id="cchl:FPL14_24280"/>
<evidence type="ECO:0000256" key="2">
    <source>
        <dbReference type="ARBA" id="ARBA00023125"/>
    </source>
</evidence>
<dbReference type="Gene3D" id="3.40.50.2300">
    <property type="match status" value="1"/>
</dbReference>
<dbReference type="GO" id="GO:0043565">
    <property type="term" value="F:sequence-specific DNA binding"/>
    <property type="evidence" value="ECO:0007669"/>
    <property type="project" value="InterPro"/>
</dbReference>
<feature type="domain" description="Response regulatory" evidence="6">
    <location>
        <begin position="3"/>
        <end position="120"/>
    </location>
</feature>
<dbReference type="PANTHER" id="PTHR43280:SF2">
    <property type="entry name" value="HTH-TYPE TRANSCRIPTIONAL REGULATOR EXSA"/>
    <property type="match status" value="1"/>
</dbReference>
<keyword evidence="2" id="KW-0238">DNA-binding</keyword>
<feature type="domain" description="HTH araC/xylS-type" evidence="5">
    <location>
        <begin position="402"/>
        <end position="501"/>
    </location>
</feature>
<dbReference type="PROSITE" id="PS01124">
    <property type="entry name" value="HTH_ARAC_FAMILY_2"/>
    <property type="match status" value="1"/>
</dbReference>
<reference evidence="7 8" key="1">
    <citation type="submission" date="2019-07" db="EMBL/GenBank/DDBJ databases">
        <authorList>
            <person name="Kim J.K."/>
            <person name="Cheong H.-M."/>
            <person name="Choi Y."/>
            <person name="Hwang K.J."/>
            <person name="Lee S."/>
            <person name="Choi C."/>
        </authorList>
    </citation>
    <scope>NUCLEOTIDE SEQUENCE [LARGE SCALE GENOMIC DNA]</scope>
    <source>
        <strain evidence="7 8">KS 22</strain>
    </source>
</reference>
<dbReference type="AlphaFoldDB" id="A0A7G5C408"/>
<feature type="modified residue" description="4-aspartylphosphate" evidence="4">
    <location>
        <position position="55"/>
    </location>
</feature>
<name>A0A7G5C408_9BACL</name>
<evidence type="ECO:0000259" key="6">
    <source>
        <dbReference type="PROSITE" id="PS50110"/>
    </source>
</evidence>
<dbReference type="InterPro" id="IPR018060">
    <property type="entry name" value="HTH_AraC"/>
</dbReference>
<dbReference type="InterPro" id="IPR009057">
    <property type="entry name" value="Homeodomain-like_sf"/>
</dbReference>
<dbReference type="SUPFAM" id="SSF52172">
    <property type="entry name" value="CheY-like"/>
    <property type="match status" value="1"/>
</dbReference>
<dbReference type="GO" id="GO:0003700">
    <property type="term" value="F:DNA-binding transcription factor activity"/>
    <property type="evidence" value="ECO:0007669"/>
    <property type="project" value="InterPro"/>
</dbReference>
<dbReference type="Gene3D" id="1.10.10.60">
    <property type="entry name" value="Homeodomain-like"/>
    <property type="match status" value="2"/>
</dbReference>
<keyword evidence="1" id="KW-0805">Transcription regulation</keyword>
<evidence type="ECO:0000256" key="4">
    <source>
        <dbReference type="PROSITE-ProRule" id="PRU00169"/>
    </source>
</evidence>
<dbReference type="SUPFAM" id="SSF46689">
    <property type="entry name" value="Homeodomain-like"/>
    <property type="match status" value="2"/>
</dbReference>
<dbReference type="PRINTS" id="PR00032">
    <property type="entry name" value="HTHARAC"/>
</dbReference>